<comment type="caution">
    <text evidence="1">The sequence shown here is derived from an EMBL/GenBank/DDBJ whole genome shotgun (WGS) entry which is preliminary data.</text>
</comment>
<dbReference type="Proteomes" id="UP000327013">
    <property type="component" value="Unassembled WGS sequence"/>
</dbReference>
<proteinExistence type="predicted"/>
<keyword evidence="2" id="KW-1185">Reference proteome</keyword>
<evidence type="ECO:0000313" key="2">
    <source>
        <dbReference type="Proteomes" id="UP000327013"/>
    </source>
</evidence>
<name>A0A5N6KPS7_9ROSI</name>
<accession>A0A5N6KPS7</accession>
<dbReference type="AlphaFoldDB" id="A0A5N6KPS7"/>
<organism evidence="1 2">
    <name type="scientific">Carpinus fangiana</name>
    <dbReference type="NCBI Taxonomy" id="176857"/>
    <lineage>
        <taxon>Eukaryota</taxon>
        <taxon>Viridiplantae</taxon>
        <taxon>Streptophyta</taxon>
        <taxon>Embryophyta</taxon>
        <taxon>Tracheophyta</taxon>
        <taxon>Spermatophyta</taxon>
        <taxon>Magnoliopsida</taxon>
        <taxon>eudicotyledons</taxon>
        <taxon>Gunneridae</taxon>
        <taxon>Pentapetalae</taxon>
        <taxon>rosids</taxon>
        <taxon>fabids</taxon>
        <taxon>Fagales</taxon>
        <taxon>Betulaceae</taxon>
        <taxon>Carpinus</taxon>
    </lineage>
</organism>
<reference evidence="1 2" key="1">
    <citation type="submission" date="2019-06" db="EMBL/GenBank/DDBJ databases">
        <title>A chromosomal-level reference genome of Carpinus fangiana (Coryloideae, Betulaceae).</title>
        <authorList>
            <person name="Yang X."/>
            <person name="Wang Z."/>
            <person name="Zhang L."/>
            <person name="Hao G."/>
            <person name="Liu J."/>
            <person name="Yang Y."/>
        </authorList>
    </citation>
    <scope>NUCLEOTIDE SEQUENCE [LARGE SCALE GENOMIC DNA]</scope>
    <source>
        <strain evidence="1">Cfa_2016G</strain>
        <tissue evidence="1">Leaf</tissue>
    </source>
</reference>
<gene>
    <name evidence="1" type="ORF">FH972_021379</name>
</gene>
<dbReference type="EMBL" id="VIBQ01000009">
    <property type="protein sequence ID" value="KAB8337075.1"/>
    <property type="molecule type" value="Genomic_DNA"/>
</dbReference>
<protein>
    <submittedName>
        <fullName evidence="1">Uncharacterized protein</fullName>
    </submittedName>
</protein>
<evidence type="ECO:0000313" key="1">
    <source>
        <dbReference type="EMBL" id="KAB8337075.1"/>
    </source>
</evidence>
<sequence length="233" mass="24574">MSNPAGLPKFCVREPPLEAEAKDICELDDTGRAICEGEATHASKGEVGFDCTANDVRNRGSSDKRLVVAILQHSLRACVPFKHRSCGLVEANGYGPCHGVKSNDAGILASVGKRQMAYQAGIPLLKLPGNAPVFGPKVIFWRRGPSMPDMSSKLWGGNAFMSPGWANIPKLWSLEGKILKSIDGSESEGGELEGDFCWSTSLASALAGRNGQTEHSSPISASANATGTYIGGL</sequence>